<gene>
    <name evidence="2" type="ORF">CGOC_LOCUS6510</name>
</gene>
<evidence type="ECO:0000256" key="1">
    <source>
        <dbReference type="SAM" id="MobiDB-lite"/>
    </source>
</evidence>
<evidence type="ECO:0000313" key="2">
    <source>
        <dbReference type="EMBL" id="VDK69368.1"/>
    </source>
</evidence>
<dbReference type="PANTHER" id="PTHR15967">
    <property type="entry name" value="E2F-ASSOCIATED PHOSPHOPROTEIN"/>
    <property type="match status" value="1"/>
</dbReference>
<dbReference type="Proteomes" id="UP000271889">
    <property type="component" value="Unassembled WGS sequence"/>
</dbReference>
<feature type="compositionally biased region" description="Polar residues" evidence="1">
    <location>
        <begin position="58"/>
        <end position="73"/>
    </location>
</feature>
<feature type="compositionally biased region" description="Acidic residues" evidence="1">
    <location>
        <begin position="97"/>
        <end position="106"/>
    </location>
</feature>
<dbReference type="GO" id="GO:0005634">
    <property type="term" value="C:nucleus"/>
    <property type="evidence" value="ECO:0007669"/>
    <property type="project" value="TreeGrafter"/>
</dbReference>
<feature type="compositionally biased region" description="Basic and acidic residues" evidence="1">
    <location>
        <begin position="74"/>
        <end position="96"/>
    </location>
</feature>
<protein>
    <submittedName>
        <fullName evidence="2">Uncharacterized protein</fullName>
    </submittedName>
</protein>
<dbReference type="Pfam" id="PF10238">
    <property type="entry name" value="Eapp_C"/>
    <property type="match status" value="1"/>
</dbReference>
<name>A0A3P6TT25_CYLGO</name>
<feature type="region of interest" description="Disordered" evidence="1">
    <location>
        <begin position="1"/>
        <end position="177"/>
    </location>
</feature>
<dbReference type="OrthoDB" id="122464at2759"/>
<dbReference type="AlphaFoldDB" id="A0A3P6TT25"/>
<evidence type="ECO:0000313" key="3">
    <source>
        <dbReference type="Proteomes" id="UP000271889"/>
    </source>
</evidence>
<reference evidence="2 3" key="1">
    <citation type="submission" date="2018-11" db="EMBL/GenBank/DDBJ databases">
        <authorList>
            <consortium name="Pathogen Informatics"/>
        </authorList>
    </citation>
    <scope>NUCLEOTIDE SEQUENCE [LARGE SCALE GENOMIC DNA]</scope>
</reference>
<dbReference type="InterPro" id="IPR019370">
    <property type="entry name" value="E2F-assoc_phosphoprotein"/>
</dbReference>
<feature type="compositionally biased region" description="Basic and acidic residues" evidence="1">
    <location>
        <begin position="17"/>
        <end position="57"/>
    </location>
</feature>
<dbReference type="EMBL" id="UYRV01021368">
    <property type="protein sequence ID" value="VDK69368.1"/>
    <property type="molecule type" value="Genomic_DNA"/>
</dbReference>
<sequence length="177" mass="19773">MPALVGGSDDEDEEEQAKEGENQVEVPSKRQKMDEAVKTPKSIKAETMEVEGIHSDAKPSSSSDNVNFTGDTSAENREETSQNKEQSKKHVTWDEAVKEEDEEEETNPIKKAAKQSIKDTKKQIPDYYDPEEDDENEKWMQRQRKKATGLGDPKKAQEARPSIDGNSDAVLSCPGCM</sequence>
<keyword evidence="3" id="KW-1185">Reference proteome</keyword>
<proteinExistence type="predicted"/>
<accession>A0A3P6TT25</accession>
<organism evidence="2 3">
    <name type="scientific">Cylicostephanus goldi</name>
    <name type="common">Nematode worm</name>
    <dbReference type="NCBI Taxonomy" id="71465"/>
    <lineage>
        <taxon>Eukaryota</taxon>
        <taxon>Metazoa</taxon>
        <taxon>Ecdysozoa</taxon>
        <taxon>Nematoda</taxon>
        <taxon>Chromadorea</taxon>
        <taxon>Rhabditida</taxon>
        <taxon>Rhabditina</taxon>
        <taxon>Rhabditomorpha</taxon>
        <taxon>Strongyloidea</taxon>
        <taxon>Strongylidae</taxon>
        <taxon>Cylicostephanus</taxon>
    </lineage>
</organism>
<feature type="non-terminal residue" evidence="2">
    <location>
        <position position="177"/>
    </location>
</feature>
<dbReference type="PANTHER" id="PTHR15967:SF0">
    <property type="entry name" value="E2F-ASSOCIATED PHOSPHOPROTEIN"/>
    <property type="match status" value="1"/>
</dbReference>